<proteinExistence type="predicted"/>
<keyword evidence="3" id="KW-1185">Reference proteome</keyword>
<name>A0ABM9H7C1_STRGL</name>
<accession>A0ABM9H7C1</accession>
<dbReference type="Proteomes" id="UP001154015">
    <property type="component" value="Unassembled WGS sequence"/>
</dbReference>
<protein>
    <submittedName>
        <fullName evidence="2">Uncharacterized protein</fullName>
    </submittedName>
</protein>
<feature type="region of interest" description="Disordered" evidence="1">
    <location>
        <begin position="1"/>
        <end position="20"/>
    </location>
</feature>
<evidence type="ECO:0000256" key="1">
    <source>
        <dbReference type="SAM" id="MobiDB-lite"/>
    </source>
</evidence>
<dbReference type="EMBL" id="CAKXYP010000025">
    <property type="protein sequence ID" value="CAH9419545.1"/>
    <property type="molecule type" value="Genomic_DNA"/>
</dbReference>
<reference evidence="2" key="1">
    <citation type="submission" date="2022-03" db="EMBL/GenBank/DDBJ databases">
        <authorList>
            <person name="Leyn A S."/>
        </authorList>
    </citation>
    <scope>NUCLEOTIDE SEQUENCE</scope>
    <source>
        <strain evidence="2">Streptomyces globisporus 4-3</strain>
    </source>
</reference>
<gene>
    <name evidence="2" type="ORF">SGL43_06600</name>
</gene>
<sequence length="44" mass="4864">MATAEQPRENTIVSEPATADACKRDYQAGADARAQMARQEARRK</sequence>
<comment type="caution">
    <text evidence="2">The sequence shown here is derived from an EMBL/GenBank/DDBJ whole genome shotgun (WGS) entry which is preliminary data.</text>
</comment>
<evidence type="ECO:0000313" key="3">
    <source>
        <dbReference type="Proteomes" id="UP001154015"/>
    </source>
</evidence>
<organism evidence="2 3">
    <name type="scientific">Streptomyces globisporus</name>
    <dbReference type="NCBI Taxonomy" id="1908"/>
    <lineage>
        <taxon>Bacteria</taxon>
        <taxon>Bacillati</taxon>
        <taxon>Actinomycetota</taxon>
        <taxon>Actinomycetes</taxon>
        <taxon>Kitasatosporales</taxon>
        <taxon>Streptomycetaceae</taxon>
        <taxon>Streptomyces</taxon>
    </lineage>
</organism>
<evidence type="ECO:0000313" key="2">
    <source>
        <dbReference type="EMBL" id="CAH9419545.1"/>
    </source>
</evidence>